<feature type="domain" description="ATPase AAA-type core" evidence="8">
    <location>
        <begin position="445"/>
        <end position="552"/>
    </location>
</feature>
<evidence type="ECO:0000256" key="3">
    <source>
        <dbReference type="ARBA" id="ARBA00022989"/>
    </source>
</evidence>
<dbReference type="GO" id="GO:0016020">
    <property type="term" value="C:membrane"/>
    <property type="evidence" value="ECO:0007669"/>
    <property type="project" value="UniProtKB-SubCell"/>
</dbReference>
<comment type="caution">
    <text evidence="9">The sequence shown here is derived from an EMBL/GenBank/DDBJ whole genome shotgun (WGS) entry which is preliminary data.</text>
</comment>
<keyword evidence="10" id="KW-1185">Reference proteome</keyword>
<proteinExistence type="predicted"/>
<comment type="subcellular location">
    <subcellularLocation>
        <location evidence="1">Membrane</location>
        <topology evidence="1">Multi-pass membrane protein</topology>
    </subcellularLocation>
</comment>
<evidence type="ECO:0000256" key="1">
    <source>
        <dbReference type="ARBA" id="ARBA00004141"/>
    </source>
</evidence>
<dbReference type="GO" id="GO:0005524">
    <property type="term" value="F:ATP binding"/>
    <property type="evidence" value="ECO:0007669"/>
    <property type="project" value="InterPro"/>
</dbReference>
<evidence type="ECO:0000256" key="2">
    <source>
        <dbReference type="ARBA" id="ARBA00022692"/>
    </source>
</evidence>
<dbReference type="Gene3D" id="1.25.40.20">
    <property type="entry name" value="Ankyrin repeat-containing domain"/>
    <property type="match status" value="1"/>
</dbReference>
<evidence type="ECO:0000256" key="4">
    <source>
        <dbReference type="ARBA" id="ARBA00023136"/>
    </source>
</evidence>
<name>A0A813DMN0_POLGL</name>
<keyword evidence="2 7" id="KW-0812">Transmembrane</keyword>
<dbReference type="PANTHER" id="PTHR11132">
    <property type="entry name" value="SOLUTE CARRIER FAMILY 35"/>
    <property type="match status" value="1"/>
</dbReference>
<sequence>MGAAPERPGQAHSFVNLGRPPLADAVIPGHAPPGDASGHAPENPTGDAPGDAALEPPLVGVPLLPGVAVIPGDAPLGDASGDAPVDPPVHAPGDAPGDAPHEAEKEQHQVTSTGVEEWPAGIESWRRVTAWVESLDRESLESAWANRNLDLDLESSSGSSNDTATAWAELFEASPERSAAEVRLLGDSPLNPPRLLSVLLLLPKCLDVSPLKTLRLLGVPPLKPPRLLAVAFRQWNPKFGVTGVCQVVVSLKSNGCKWDRCLMEALVTELRKERVSCRAEVIVENGDEDDEGKSRWLVALLPLLVGAQLLLAGEDESLMVEVTLEQKDPIICGRAQEPRRSDSAYLTVRTASLVEMLRCGMDFSGQTAALLGERQQRALSLLVTWLQFILEQFTKQKAGQVEVYELQEEYKDYRLGWELIRRECCCGSQVDFALGHGGRARLTLFLSGPKGSGKTFFVEWLAGELKVPVYYIDLRSPGITDAVLRDAVARNRLKHCPPVLFHLDEFQAPLRQWISADSLTPSADVGRVTIQGLQSMLEGISTPNSAVFIFTSSIALPSLDQVHPLEYVASRAPGLASEVCVPFDMLSKYAEQAVRDFYVDGVFPQENTFKAEAAEKAAVEKGKVDRLVVEVEEAAAAEREVFSLKLYDDMSAATEAWLAGCSSAMVDDEEVEMENLLQAAAEEEAEQAAAQELRHQLVKVNSEKTWFAAMLQHAHNAMNVMELQTEELQAQLVGEKLCQDQQRKPVSKPKRTADKSTGVVNILEGTRWVDLYEPLELPPTETSPAEITPQPDDDEKLAELSDWPLVKSDGCHRRDHGYWICVIRYIAVSATLITFNKYMMQPGHFPHAVHLTATHMAVTFGMTLSLYAMAPSLFPSMDAARADKRKVLKAQLRYIAPLGLLFAVALLCSNLAYKSLGCKGPYSTVAFLQFCKEKLLALAEVISVVMSGCTICAKGEINFVMLGLILQLTSQFAECSKNIIGSEIVMSGAGLKLDANLLIALNLALTLKKLSALAFVIIGLVKDTVIVGSSSIIFGDPVTDVQKVGRDNSAGRAMFRNASYLRKLSSRRAPTKQSVAGLHLEAYLYCTRRQEADKPVYMPKLVLGKSEEAVAISAPLAVPLEPGQVPLLSAKDQTKQVASVKLSIGRLFSAEVQAVMARSLVQQLVALLRQPAGVADKVELQKALGALKPCRGWLAAAGVPQAFAAGDSLGRTALRLAVDQKHWDCVQALVEASCNPRALAEDLRSPLTAAIEQSCRGAEALLSLKDLAIETERGQVACKFAALLESSKLASAASKDDQPQKFEALACPLVQHFGPARQGPSVAAVWFCDVYFLAMEHCPTGRSRRSFIIENGACAALWRESLEQNLPALACKLAVWIGLAVNAGSGGGGSTVSRRELLDVRLEPGVEDCVLARAVERAVTDERWLRVARVLVHVGAGGNSSMASGRPLLLFVQEQAEGGKKGFRELLAPLLGKIGQDIDQWENPTALLEDRVADCPICFETLWTATPTAFVRFEGGSHP</sequence>
<evidence type="ECO:0000256" key="7">
    <source>
        <dbReference type="SAM" id="Phobius"/>
    </source>
</evidence>
<dbReference type="InterPro" id="IPR003959">
    <property type="entry name" value="ATPase_AAA_core"/>
</dbReference>
<feature type="region of interest" description="Disordered" evidence="6">
    <location>
        <begin position="72"/>
        <end position="115"/>
    </location>
</feature>
<feature type="coiled-coil region" evidence="5">
    <location>
        <begin position="666"/>
        <end position="731"/>
    </location>
</feature>
<keyword evidence="3 7" id="KW-1133">Transmembrane helix</keyword>
<accession>A0A813DMN0</accession>
<dbReference type="SUPFAM" id="SSF52540">
    <property type="entry name" value="P-loop containing nucleoside triphosphate hydrolases"/>
    <property type="match status" value="1"/>
</dbReference>
<reference evidence="9" key="1">
    <citation type="submission" date="2021-02" db="EMBL/GenBank/DDBJ databases">
        <authorList>
            <person name="Dougan E. K."/>
            <person name="Rhodes N."/>
            <person name="Thang M."/>
            <person name="Chan C."/>
        </authorList>
    </citation>
    <scope>NUCLEOTIDE SEQUENCE</scope>
</reference>
<dbReference type="InterPro" id="IPR050186">
    <property type="entry name" value="TPT_transporter"/>
</dbReference>
<dbReference type="SUPFAM" id="SSF48403">
    <property type="entry name" value="Ankyrin repeat"/>
    <property type="match status" value="1"/>
</dbReference>
<gene>
    <name evidence="9" type="ORF">PGLA1383_LOCUS5602</name>
</gene>
<feature type="transmembrane region" description="Helical" evidence="7">
    <location>
        <begin position="848"/>
        <end position="874"/>
    </location>
</feature>
<dbReference type="InterPro" id="IPR036770">
    <property type="entry name" value="Ankyrin_rpt-contain_sf"/>
</dbReference>
<protein>
    <recommendedName>
        <fullName evidence="8">ATPase AAA-type core domain-containing protein</fullName>
    </recommendedName>
</protein>
<dbReference type="Proteomes" id="UP000654075">
    <property type="component" value="Unassembled WGS sequence"/>
</dbReference>
<dbReference type="Gene3D" id="3.40.50.300">
    <property type="entry name" value="P-loop containing nucleotide triphosphate hydrolases"/>
    <property type="match status" value="1"/>
</dbReference>
<dbReference type="OrthoDB" id="418675at2759"/>
<organism evidence="9 10">
    <name type="scientific">Polarella glacialis</name>
    <name type="common">Dinoflagellate</name>
    <dbReference type="NCBI Taxonomy" id="89957"/>
    <lineage>
        <taxon>Eukaryota</taxon>
        <taxon>Sar</taxon>
        <taxon>Alveolata</taxon>
        <taxon>Dinophyceae</taxon>
        <taxon>Suessiales</taxon>
        <taxon>Suessiaceae</taxon>
        <taxon>Polarella</taxon>
    </lineage>
</organism>
<dbReference type="InterPro" id="IPR027417">
    <property type="entry name" value="P-loop_NTPase"/>
</dbReference>
<feature type="region of interest" description="Disordered" evidence="6">
    <location>
        <begin position="1"/>
        <end position="57"/>
    </location>
</feature>
<feature type="compositionally biased region" description="Basic and acidic residues" evidence="6">
    <location>
        <begin position="99"/>
        <end position="108"/>
    </location>
</feature>
<evidence type="ECO:0000259" key="8">
    <source>
        <dbReference type="Pfam" id="PF00004"/>
    </source>
</evidence>
<evidence type="ECO:0000256" key="5">
    <source>
        <dbReference type="SAM" id="Coils"/>
    </source>
</evidence>
<feature type="non-terminal residue" evidence="9">
    <location>
        <position position="1519"/>
    </location>
</feature>
<keyword evidence="4 7" id="KW-0472">Membrane</keyword>
<feature type="transmembrane region" description="Helical" evidence="7">
    <location>
        <begin position="894"/>
        <end position="913"/>
    </location>
</feature>
<keyword evidence="5" id="KW-0175">Coiled coil</keyword>
<evidence type="ECO:0000313" key="9">
    <source>
        <dbReference type="EMBL" id="CAE8586755.1"/>
    </source>
</evidence>
<evidence type="ECO:0000256" key="6">
    <source>
        <dbReference type="SAM" id="MobiDB-lite"/>
    </source>
</evidence>
<dbReference type="GO" id="GO:0016887">
    <property type="term" value="F:ATP hydrolysis activity"/>
    <property type="evidence" value="ECO:0007669"/>
    <property type="project" value="InterPro"/>
</dbReference>
<dbReference type="Pfam" id="PF00004">
    <property type="entry name" value="AAA"/>
    <property type="match status" value="1"/>
</dbReference>
<dbReference type="EMBL" id="CAJNNV010002206">
    <property type="protein sequence ID" value="CAE8586755.1"/>
    <property type="molecule type" value="Genomic_DNA"/>
</dbReference>
<evidence type="ECO:0000313" key="10">
    <source>
        <dbReference type="Proteomes" id="UP000654075"/>
    </source>
</evidence>